<sequence length="59" mass="6188">MKTSSKLLIALPLMTLLTACNAAGNDPVDTRNEIEATLDRDIDGDGMVLQSGVEVSAPD</sequence>
<feature type="signal peptide" evidence="1">
    <location>
        <begin position="1"/>
        <end position="22"/>
    </location>
</feature>
<dbReference type="EMBL" id="CYPR01000097">
    <property type="protein sequence ID" value="CUH38862.1"/>
    <property type="molecule type" value="Genomic_DNA"/>
</dbReference>
<dbReference type="OrthoDB" id="9995426at2"/>
<dbReference type="AlphaFoldDB" id="A0A0M7BAL5"/>
<keyword evidence="1" id="KW-0732">Signal</keyword>
<protein>
    <submittedName>
        <fullName evidence="2">Uncharacterized protein</fullName>
    </submittedName>
</protein>
<accession>A0A0M7BAL5</accession>
<proteinExistence type="predicted"/>
<keyword evidence="3" id="KW-1185">Reference proteome</keyword>
<reference evidence="2 3" key="1">
    <citation type="submission" date="2015-09" db="EMBL/GenBank/DDBJ databases">
        <authorList>
            <person name="Jackson K.R."/>
            <person name="Lunt B.L."/>
            <person name="Fisher J.N.B."/>
            <person name="Gardner A.V."/>
            <person name="Bailey M.E."/>
            <person name="Deus L.M."/>
            <person name="Earl A.S."/>
            <person name="Gibby P.D."/>
            <person name="Hartmann K.A."/>
            <person name="Liu J.E."/>
            <person name="Manci A.M."/>
            <person name="Nielsen D.A."/>
            <person name="Solomon M.B."/>
            <person name="Breakwell D.P."/>
            <person name="Burnett S.H."/>
            <person name="Grose J.H."/>
        </authorList>
    </citation>
    <scope>NUCLEOTIDE SEQUENCE [LARGE SCALE GENOMIC DNA]</scope>
    <source>
        <strain evidence="2 3">CECT 7799</strain>
    </source>
</reference>
<dbReference type="PROSITE" id="PS51257">
    <property type="entry name" value="PROKAR_LIPOPROTEIN"/>
    <property type="match status" value="1"/>
</dbReference>
<gene>
    <name evidence="2" type="ORF">JSE7799_01580</name>
</gene>
<organism evidence="2 3">
    <name type="scientific">Jannaschia seosinensis</name>
    <dbReference type="NCBI Taxonomy" id="313367"/>
    <lineage>
        <taxon>Bacteria</taxon>
        <taxon>Pseudomonadati</taxon>
        <taxon>Pseudomonadota</taxon>
        <taxon>Alphaproteobacteria</taxon>
        <taxon>Rhodobacterales</taxon>
        <taxon>Roseobacteraceae</taxon>
        <taxon>Jannaschia</taxon>
    </lineage>
</organism>
<name>A0A0M7BAL5_9RHOB</name>
<dbReference type="RefSeq" id="WP_055663129.1">
    <property type="nucleotide sequence ID" value="NZ_CYPR01000097.1"/>
</dbReference>
<evidence type="ECO:0000313" key="2">
    <source>
        <dbReference type="EMBL" id="CUH38862.1"/>
    </source>
</evidence>
<evidence type="ECO:0000256" key="1">
    <source>
        <dbReference type="SAM" id="SignalP"/>
    </source>
</evidence>
<evidence type="ECO:0000313" key="3">
    <source>
        <dbReference type="Proteomes" id="UP000049455"/>
    </source>
</evidence>
<feature type="chain" id="PRO_5005810002" evidence="1">
    <location>
        <begin position="23"/>
        <end position="59"/>
    </location>
</feature>
<dbReference type="Proteomes" id="UP000049455">
    <property type="component" value="Unassembled WGS sequence"/>
</dbReference>